<evidence type="ECO:0000259" key="1">
    <source>
        <dbReference type="Pfam" id="PF04466"/>
    </source>
</evidence>
<protein>
    <submittedName>
        <fullName evidence="3">Phage terminase, large subunit, PBSX family</fullName>
    </submittedName>
</protein>
<dbReference type="InterPro" id="IPR035413">
    <property type="entry name" value="Terminase_L_C"/>
</dbReference>
<dbReference type="Gene3D" id="3.40.50.300">
    <property type="entry name" value="P-loop containing nucleotide triphosphate hydrolases"/>
    <property type="match status" value="1"/>
</dbReference>
<dbReference type="eggNOG" id="COG1783">
    <property type="taxonomic scope" value="Bacteria"/>
</dbReference>
<dbReference type="InterPro" id="IPR052380">
    <property type="entry name" value="Viral_DNA_packaging_terminase"/>
</dbReference>
<gene>
    <name evidence="3" type="ordered locus">Clole_0967</name>
</gene>
<dbReference type="STRING" id="642492.Clole_0967"/>
<dbReference type="InterPro" id="IPR035412">
    <property type="entry name" value="Terminase_L_N"/>
</dbReference>
<dbReference type="RefSeq" id="WP_013655999.1">
    <property type="nucleotide sequence ID" value="NC_015275.1"/>
</dbReference>
<dbReference type="HOGENOM" id="CLU_035697_3_0_9"/>
<evidence type="ECO:0000313" key="4">
    <source>
        <dbReference type="Proteomes" id="UP000008467"/>
    </source>
</evidence>
<organism evidence="3 4">
    <name type="scientific">Cellulosilyticum lentocellum (strain ATCC 49066 / DSM 5427 / NCIMB 11756 / RHM5)</name>
    <name type="common">Clostridium lentocellum</name>
    <dbReference type="NCBI Taxonomy" id="642492"/>
    <lineage>
        <taxon>Bacteria</taxon>
        <taxon>Bacillati</taxon>
        <taxon>Bacillota</taxon>
        <taxon>Clostridia</taxon>
        <taxon>Lachnospirales</taxon>
        <taxon>Cellulosilyticaceae</taxon>
        <taxon>Cellulosilyticum</taxon>
    </lineage>
</organism>
<dbReference type="AlphaFoldDB" id="F2JQV4"/>
<dbReference type="InterPro" id="IPR006437">
    <property type="entry name" value="Phage_terminase_lsu"/>
</dbReference>
<dbReference type="PANTHER" id="PTHR39184:SF1">
    <property type="entry name" value="PBSX PHAGE TERMINASE LARGE SUBUNIT"/>
    <property type="match status" value="1"/>
</dbReference>
<dbReference type="NCBIfam" id="TIGR01547">
    <property type="entry name" value="phage_term_2"/>
    <property type="match status" value="1"/>
</dbReference>
<evidence type="ECO:0000259" key="2">
    <source>
        <dbReference type="Pfam" id="PF17288"/>
    </source>
</evidence>
<sequence length="412" mass="48235">MELKLDPQIFNDAYLPYLFDYSHRYECYYGGAGSGKSHFVWQKLVLKALKSKRKILVVRKVGNTHRDSTFQMLKDTLSFFKIYDQCKVNKTDMTIELMNGSIFIFKGMDDDQKIKSIANITDIFYEEVTEGALDEVSQLDLRLRAKVDNLQMYFAFNPVSKDNFVYKYFHRDDPDTTPSNMFVLKTTFKDNKFLPQSYIDSLMAMKDSNPIYYKIYVEGDFATLDKLIFAYEIKDFDWREKLKTGIACFGMDFGYTNDPAAFSAFVVNEDQREIWIFDEIYKKGLLNNQLAAEIIYHGFQKEVITADCQDQQSIDELRTQYGISRIKRSWKGKGSVLQGIQYIQQFKIYVLPSCENHIMEFSNYSWKKNKQTGEYTNEPIDKFNHLMDAMRYGIQKVRKGKVKTLNKAVLGL</sequence>
<evidence type="ECO:0000313" key="3">
    <source>
        <dbReference type="EMBL" id="ADZ82699.1"/>
    </source>
</evidence>
<dbReference type="Proteomes" id="UP000008467">
    <property type="component" value="Chromosome"/>
</dbReference>
<dbReference type="EMBL" id="CP002582">
    <property type="protein sequence ID" value="ADZ82699.1"/>
    <property type="molecule type" value="Genomic_DNA"/>
</dbReference>
<dbReference type="Gene3D" id="3.30.420.280">
    <property type="match status" value="1"/>
</dbReference>
<dbReference type="KEGG" id="cle:Clole_0967"/>
<keyword evidence="4" id="KW-1185">Reference proteome</keyword>
<proteinExistence type="predicted"/>
<accession>F2JQV4</accession>
<dbReference type="Pfam" id="PF04466">
    <property type="entry name" value="Terminase_3"/>
    <property type="match status" value="1"/>
</dbReference>
<dbReference type="Pfam" id="PF17288">
    <property type="entry name" value="Terminase_3C"/>
    <property type="match status" value="1"/>
</dbReference>
<dbReference type="PANTHER" id="PTHR39184">
    <property type="match status" value="1"/>
</dbReference>
<reference evidence="3 4" key="1">
    <citation type="journal article" date="2011" name="J. Bacteriol.">
        <title>Complete genome sequence of the cellulose-degrading bacterium Cellulosilyticum lentocellum.</title>
        <authorList>
            <consortium name="US DOE Joint Genome Institute"/>
            <person name="Miller D.A."/>
            <person name="Suen G."/>
            <person name="Bruce D."/>
            <person name="Copeland A."/>
            <person name="Cheng J.F."/>
            <person name="Detter C."/>
            <person name="Goodwin L.A."/>
            <person name="Han C.S."/>
            <person name="Hauser L.J."/>
            <person name="Land M.L."/>
            <person name="Lapidus A."/>
            <person name="Lucas S."/>
            <person name="Meincke L."/>
            <person name="Pitluck S."/>
            <person name="Tapia R."/>
            <person name="Teshima H."/>
            <person name="Woyke T."/>
            <person name="Fox B.G."/>
            <person name="Angert E.R."/>
            <person name="Currie C.R."/>
        </authorList>
    </citation>
    <scope>NUCLEOTIDE SEQUENCE [LARGE SCALE GENOMIC DNA]</scope>
    <source>
        <strain evidence="4">ATCC 49066 / DSM 5427 / NCIMB 11756 / RHM5</strain>
    </source>
</reference>
<name>F2JQV4_CELLD</name>
<dbReference type="InterPro" id="IPR027417">
    <property type="entry name" value="P-loop_NTPase"/>
</dbReference>
<feature type="domain" description="Phage terminase large subunit N-terminal" evidence="1">
    <location>
        <begin position="23"/>
        <end position="219"/>
    </location>
</feature>
<feature type="domain" description="Phage terminase large subunit C-terminal" evidence="2">
    <location>
        <begin position="252"/>
        <end position="395"/>
    </location>
</feature>